<dbReference type="RefSeq" id="WP_345378801.1">
    <property type="nucleotide sequence ID" value="NZ_BAABIC010000003.1"/>
</dbReference>
<dbReference type="SUPFAM" id="SSF46785">
    <property type="entry name" value="Winged helix' DNA-binding domain"/>
    <property type="match status" value="1"/>
</dbReference>
<dbReference type="InterPro" id="IPR039422">
    <property type="entry name" value="MarR/SlyA-like"/>
</dbReference>
<dbReference type="PROSITE" id="PS50995">
    <property type="entry name" value="HTH_MARR_2"/>
    <property type="match status" value="1"/>
</dbReference>
<sequence length="149" mass="16391">MSPSLDRPLHPVRAPGPADPAIRAWGRMRALVVDQHDRRREACEAVGLSFVRVKALLEVAREPGTLSDLADRLSVDRPYATVVVDELQRRGLVRREHHPDDRRCKIVSATAEGERAAATARAILGDPPPALRALPPEDLAHLDRILASL</sequence>
<evidence type="ECO:0000259" key="1">
    <source>
        <dbReference type="PROSITE" id="PS50995"/>
    </source>
</evidence>
<dbReference type="PANTHER" id="PTHR33164">
    <property type="entry name" value="TRANSCRIPTIONAL REGULATOR, MARR FAMILY"/>
    <property type="match status" value="1"/>
</dbReference>
<dbReference type="Pfam" id="PF01047">
    <property type="entry name" value="MarR"/>
    <property type="match status" value="1"/>
</dbReference>
<feature type="domain" description="HTH marR-type" evidence="1">
    <location>
        <begin position="1"/>
        <end position="149"/>
    </location>
</feature>
<dbReference type="Proteomes" id="UP001500325">
    <property type="component" value="Unassembled WGS sequence"/>
</dbReference>
<dbReference type="PRINTS" id="PR00598">
    <property type="entry name" value="HTHMARR"/>
</dbReference>
<dbReference type="SMART" id="SM00347">
    <property type="entry name" value="HTH_MARR"/>
    <property type="match status" value="1"/>
</dbReference>
<dbReference type="InterPro" id="IPR036388">
    <property type="entry name" value="WH-like_DNA-bd_sf"/>
</dbReference>
<evidence type="ECO:0000313" key="3">
    <source>
        <dbReference type="Proteomes" id="UP001500325"/>
    </source>
</evidence>
<name>A0ABP8W3U5_9PSEU</name>
<dbReference type="PANTHER" id="PTHR33164:SF43">
    <property type="entry name" value="HTH-TYPE TRANSCRIPTIONAL REPRESSOR YETL"/>
    <property type="match status" value="1"/>
</dbReference>
<organism evidence="2 3">
    <name type="scientific">Pseudonocardia yuanmonensis</name>
    <dbReference type="NCBI Taxonomy" id="1095914"/>
    <lineage>
        <taxon>Bacteria</taxon>
        <taxon>Bacillati</taxon>
        <taxon>Actinomycetota</taxon>
        <taxon>Actinomycetes</taxon>
        <taxon>Pseudonocardiales</taxon>
        <taxon>Pseudonocardiaceae</taxon>
        <taxon>Pseudonocardia</taxon>
    </lineage>
</organism>
<dbReference type="Gene3D" id="1.10.10.10">
    <property type="entry name" value="Winged helix-like DNA-binding domain superfamily/Winged helix DNA-binding domain"/>
    <property type="match status" value="1"/>
</dbReference>
<protein>
    <submittedName>
        <fullName evidence="2">MarR family winged helix-turn-helix transcriptional regulator</fullName>
    </submittedName>
</protein>
<proteinExistence type="predicted"/>
<reference evidence="3" key="1">
    <citation type="journal article" date="2019" name="Int. J. Syst. Evol. Microbiol.">
        <title>The Global Catalogue of Microorganisms (GCM) 10K type strain sequencing project: providing services to taxonomists for standard genome sequencing and annotation.</title>
        <authorList>
            <consortium name="The Broad Institute Genomics Platform"/>
            <consortium name="The Broad Institute Genome Sequencing Center for Infectious Disease"/>
            <person name="Wu L."/>
            <person name="Ma J."/>
        </authorList>
    </citation>
    <scope>NUCLEOTIDE SEQUENCE [LARGE SCALE GENOMIC DNA]</scope>
    <source>
        <strain evidence="3">JCM 18055</strain>
    </source>
</reference>
<comment type="caution">
    <text evidence="2">The sequence shown here is derived from an EMBL/GenBank/DDBJ whole genome shotgun (WGS) entry which is preliminary data.</text>
</comment>
<keyword evidence="3" id="KW-1185">Reference proteome</keyword>
<accession>A0ABP8W3U5</accession>
<dbReference type="InterPro" id="IPR036390">
    <property type="entry name" value="WH_DNA-bd_sf"/>
</dbReference>
<dbReference type="EMBL" id="BAABIC010000003">
    <property type="protein sequence ID" value="GAA4679767.1"/>
    <property type="molecule type" value="Genomic_DNA"/>
</dbReference>
<evidence type="ECO:0000313" key="2">
    <source>
        <dbReference type="EMBL" id="GAA4679767.1"/>
    </source>
</evidence>
<gene>
    <name evidence="2" type="ORF">GCM10023215_11240</name>
</gene>
<dbReference type="InterPro" id="IPR000835">
    <property type="entry name" value="HTH_MarR-typ"/>
</dbReference>